<proteinExistence type="predicted"/>
<evidence type="ECO:0000313" key="1">
    <source>
        <dbReference type="EMBL" id="PKA71614.1"/>
    </source>
</evidence>
<evidence type="ECO:0000313" key="2">
    <source>
        <dbReference type="Proteomes" id="UP000232455"/>
    </source>
</evidence>
<dbReference type="InterPro" id="IPR049810">
    <property type="entry name" value="S6_alt_immun-like"/>
</dbReference>
<dbReference type="RefSeq" id="WP_095188947.1">
    <property type="nucleotide sequence ID" value="NZ_JAVLSL010000006.1"/>
</dbReference>
<keyword evidence="2" id="KW-1185">Reference proteome</keyword>
<reference evidence="1 2" key="1">
    <citation type="submission" date="2017-11" db="EMBL/GenBank/DDBJ databases">
        <title>Genome sequencing of a diverse group of Pseudomonas species.</title>
        <authorList>
            <person name="Loper J."/>
        </authorList>
    </citation>
    <scope>NUCLEOTIDE SEQUENCE [LARGE SCALE GENOMIC DNA]</scope>
    <source>
        <strain evidence="1 2">LMG 25716</strain>
    </source>
</reference>
<name>A0ABX4Q497_9PSED</name>
<dbReference type="Proteomes" id="UP000232455">
    <property type="component" value="Unassembled WGS sequence"/>
</dbReference>
<sequence length="82" mass="9375">MIFLALSGFFPEPNPDNSLQYDKDVPHTSEQAVLNVMGWESLKDVPMGEHDLTETQAREIMQLVNTPFRDDLTYCIGLCRED</sequence>
<protein>
    <submittedName>
        <fullName evidence="1">Uncharacterized protein</fullName>
    </submittedName>
</protein>
<gene>
    <name evidence="1" type="ORF">ATI02_4602</name>
</gene>
<accession>A0ABX4Q497</accession>
<comment type="caution">
    <text evidence="1">The sequence shown here is derived from an EMBL/GenBank/DDBJ whole genome shotgun (WGS) entry which is preliminary data.</text>
</comment>
<dbReference type="NCBIfam" id="NF040643">
    <property type="entry name" value="S6_alt_immun"/>
    <property type="match status" value="1"/>
</dbReference>
<dbReference type="EMBL" id="PHHE01000001">
    <property type="protein sequence ID" value="PKA71614.1"/>
    <property type="molecule type" value="Genomic_DNA"/>
</dbReference>
<organism evidence="1 2">
    <name type="scientific">Pseudomonas baetica</name>
    <dbReference type="NCBI Taxonomy" id="674054"/>
    <lineage>
        <taxon>Bacteria</taxon>
        <taxon>Pseudomonadati</taxon>
        <taxon>Pseudomonadota</taxon>
        <taxon>Gammaproteobacteria</taxon>
        <taxon>Pseudomonadales</taxon>
        <taxon>Pseudomonadaceae</taxon>
        <taxon>Pseudomonas</taxon>
    </lineage>
</organism>